<evidence type="ECO:0000259" key="2">
    <source>
        <dbReference type="Pfam" id="PF07859"/>
    </source>
</evidence>
<keyword evidence="4" id="KW-1185">Reference proteome</keyword>
<accession>A0ABT2ZKX4</accession>
<name>A0ABT2ZKX4_9RHOB</name>
<dbReference type="Proteomes" id="UP001652564">
    <property type="component" value="Unassembled WGS sequence"/>
</dbReference>
<dbReference type="GO" id="GO:0016787">
    <property type="term" value="F:hydrolase activity"/>
    <property type="evidence" value="ECO:0007669"/>
    <property type="project" value="UniProtKB-KW"/>
</dbReference>
<evidence type="ECO:0000256" key="1">
    <source>
        <dbReference type="ARBA" id="ARBA00022801"/>
    </source>
</evidence>
<dbReference type="PANTHER" id="PTHR48081:SF33">
    <property type="entry name" value="KYNURENINE FORMAMIDASE"/>
    <property type="match status" value="1"/>
</dbReference>
<organism evidence="3 4">
    <name type="scientific">Albidovulum litorale</name>
    <dbReference type="NCBI Taxonomy" id="2984134"/>
    <lineage>
        <taxon>Bacteria</taxon>
        <taxon>Pseudomonadati</taxon>
        <taxon>Pseudomonadota</taxon>
        <taxon>Alphaproteobacteria</taxon>
        <taxon>Rhodobacterales</taxon>
        <taxon>Paracoccaceae</taxon>
        <taxon>Albidovulum</taxon>
    </lineage>
</organism>
<dbReference type="InterPro" id="IPR013094">
    <property type="entry name" value="AB_hydrolase_3"/>
</dbReference>
<protein>
    <submittedName>
        <fullName evidence="3">Alpha/beta hydrolase</fullName>
    </submittedName>
</protein>
<reference evidence="3 4" key="1">
    <citation type="submission" date="2022-10" db="EMBL/GenBank/DDBJ databases">
        <title>Defluviimonas sp. nov., isolated from ocean surface sediments.</title>
        <authorList>
            <person name="He W."/>
            <person name="Wang L."/>
            <person name="Zhang D.-F."/>
        </authorList>
    </citation>
    <scope>NUCLEOTIDE SEQUENCE [LARGE SCALE GENOMIC DNA]</scope>
    <source>
        <strain evidence="3 4">WL0050</strain>
    </source>
</reference>
<evidence type="ECO:0000313" key="4">
    <source>
        <dbReference type="Proteomes" id="UP001652564"/>
    </source>
</evidence>
<dbReference type="Pfam" id="PF07859">
    <property type="entry name" value="Abhydrolase_3"/>
    <property type="match status" value="1"/>
</dbReference>
<gene>
    <name evidence="3" type="ORF">OEZ71_05640</name>
</gene>
<sequence>MRYDDAFANGKYIEGAEAYPPLWAEKAAQFRAALGARARLGLPYGTGERNWFDLFLPKGKPEGLLVFIHGGYWRAFSPRDFSHLAAGSTARGWACAMPAYTLAPNARISAITAEIAASLNVMAAEVAGPIVMTGHSAGGHLAARMVCRDIALHDAVAACLARSVPISPLTDLRPLIETAMNDDFRLTRAEAAAESPALLTRRSGVPVHVWVGGAERPAFLDQARRLGNAWACPVTIDAGRHHFDVIEGLEAPDTPLMMALSGATLTH</sequence>
<dbReference type="PANTHER" id="PTHR48081">
    <property type="entry name" value="AB HYDROLASE SUPERFAMILY PROTEIN C4A8.06C"/>
    <property type="match status" value="1"/>
</dbReference>
<proteinExistence type="predicted"/>
<dbReference type="EMBL" id="JAOWKZ010000001">
    <property type="protein sequence ID" value="MCV2871772.1"/>
    <property type="molecule type" value="Genomic_DNA"/>
</dbReference>
<dbReference type="Gene3D" id="3.40.50.1820">
    <property type="entry name" value="alpha/beta hydrolase"/>
    <property type="match status" value="1"/>
</dbReference>
<feature type="domain" description="Alpha/beta hydrolase fold-3" evidence="2">
    <location>
        <begin position="65"/>
        <end position="188"/>
    </location>
</feature>
<dbReference type="InterPro" id="IPR029058">
    <property type="entry name" value="AB_hydrolase_fold"/>
</dbReference>
<dbReference type="RefSeq" id="WP_263738931.1">
    <property type="nucleotide sequence ID" value="NZ_JAOWKZ010000001.1"/>
</dbReference>
<comment type="caution">
    <text evidence="3">The sequence shown here is derived from an EMBL/GenBank/DDBJ whole genome shotgun (WGS) entry which is preliminary data.</text>
</comment>
<evidence type="ECO:0000313" key="3">
    <source>
        <dbReference type="EMBL" id="MCV2871772.1"/>
    </source>
</evidence>
<dbReference type="InterPro" id="IPR050300">
    <property type="entry name" value="GDXG_lipolytic_enzyme"/>
</dbReference>
<dbReference type="SUPFAM" id="SSF53474">
    <property type="entry name" value="alpha/beta-Hydrolases"/>
    <property type="match status" value="1"/>
</dbReference>
<keyword evidence="1 3" id="KW-0378">Hydrolase</keyword>